<feature type="repeat" description="PPR" evidence="3">
    <location>
        <begin position="86"/>
        <end position="120"/>
    </location>
</feature>
<dbReference type="NCBIfam" id="TIGR00756">
    <property type="entry name" value="PPR"/>
    <property type="match status" value="2"/>
</dbReference>
<comment type="caution">
    <text evidence="4">The sequence shown here is derived from an EMBL/GenBank/DDBJ whole genome shotgun (WGS) entry which is preliminary data.</text>
</comment>
<evidence type="ECO:0000256" key="2">
    <source>
        <dbReference type="ARBA" id="ARBA00022737"/>
    </source>
</evidence>
<reference evidence="4 5" key="1">
    <citation type="journal article" date="2020" name="Mol. Plant">
        <title>The Chromosome-Based Rubber Tree Genome Provides New Insights into Spurge Genome Evolution and Rubber Biosynthesis.</title>
        <authorList>
            <person name="Liu J."/>
            <person name="Shi C."/>
            <person name="Shi C.C."/>
            <person name="Li W."/>
            <person name="Zhang Q.J."/>
            <person name="Zhang Y."/>
            <person name="Li K."/>
            <person name="Lu H.F."/>
            <person name="Shi C."/>
            <person name="Zhu S.T."/>
            <person name="Xiao Z.Y."/>
            <person name="Nan H."/>
            <person name="Yue Y."/>
            <person name="Zhu X.G."/>
            <person name="Wu Y."/>
            <person name="Hong X.N."/>
            <person name="Fan G.Y."/>
            <person name="Tong Y."/>
            <person name="Zhang D."/>
            <person name="Mao C.L."/>
            <person name="Liu Y.L."/>
            <person name="Hao S.J."/>
            <person name="Liu W.Q."/>
            <person name="Lv M.Q."/>
            <person name="Zhang H.B."/>
            <person name="Liu Y."/>
            <person name="Hu-Tang G.R."/>
            <person name="Wang J.P."/>
            <person name="Wang J.H."/>
            <person name="Sun Y.H."/>
            <person name="Ni S.B."/>
            <person name="Chen W.B."/>
            <person name="Zhang X.C."/>
            <person name="Jiao Y.N."/>
            <person name="Eichler E.E."/>
            <person name="Li G.H."/>
            <person name="Liu X."/>
            <person name="Gao L.Z."/>
        </authorList>
    </citation>
    <scope>NUCLEOTIDE SEQUENCE [LARGE SCALE GENOMIC DNA]</scope>
    <source>
        <strain evidence="5">cv. GT1</strain>
        <tissue evidence="4">Leaf</tissue>
    </source>
</reference>
<organism evidence="4 5">
    <name type="scientific">Hevea brasiliensis</name>
    <name type="common">Para rubber tree</name>
    <name type="synonym">Siphonia brasiliensis</name>
    <dbReference type="NCBI Taxonomy" id="3981"/>
    <lineage>
        <taxon>Eukaryota</taxon>
        <taxon>Viridiplantae</taxon>
        <taxon>Streptophyta</taxon>
        <taxon>Embryophyta</taxon>
        <taxon>Tracheophyta</taxon>
        <taxon>Spermatophyta</taxon>
        <taxon>Magnoliopsida</taxon>
        <taxon>eudicotyledons</taxon>
        <taxon>Gunneridae</taxon>
        <taxon>Pentapetalae</taxon>
        <taxon>rosids</taxon>
        <taxon>fabids</taxon>
        <taxon>Malpighiales</taxon>
        <taxon>Euphorbiaceae</taxon>
        <taxon>Crotonoideae</taxon>
        <taxon>Micrandreae</taxon>
        <taxon>Hevea</taxon>
    </lineage>
</organism>
<evidence type="ECO:0008006" key="6">
    <source>
        <dbReference type="Google" id="ProtNLM"/>
    </source>
</evidence>
<evidence type="ECO:0000313" key="4">
    <source>
        <dbReference type="EMBL" id="KAF2301439.1"/>
    </source>
</evidence>
<dbReference type="Gene3D" id="1.25.40.10">
    <property type="entry name" value="Tetratricopeptide repeat domain"/>
    <property type="match status" value="2"/>
</dbReference>
<evidence type="ECO:0000313" key="5">
    <source>
        <dbReference type="Proteomes" id="UP000467840"/>
    </source>
</evidence>
<proteinExistence type="inferred from homology"/>
<dbReference type="PROSITE" id="PS51375">
    <property type="entry name" value="PPR"/>
    <property type="match status" value="2"/>
</dbReference>
<evidence type="ECO:0000256" key="3">
    <source>
        <dbReference type="PROSITE-ProRule" id="PRU00708"/>
    </source>
</evidence>
<accession>A0A6A6LP90</accession>
<dbReference type="InterPro" id="IPR011990">
    <property type="entry name" value="TPR-like_helical_dom_sf"/>
</dbReference>
<dbReference type="EMBL" id="JAAGAX010000010">
    <property type="protein sequence ID" value="KAF2301439.1"/>
    <property type="molecule type" value="Genomic_DNA"/>
</dbReference>
<dbReference type="Pfam" id="PF13041">
    <property type="entry name" value="PPR_2"/>
    <property type="match status" value="2"/>
</dbReference>
<name>A0A6A6LP90_HEVBR</name>
<keyword evidence="5" id="KW-1185">Reference proteome</keyword>
<dbReference type="InterPro" id="IPR002885">
    <property type="entry name" value="PPR_rpt"/>
</dbReference>
<dbReference type="PANTHER" id="PTHR47939:SF13">
    <property type="entry name" value="OS03G0201400 PROTEIN"/>
    <property type="match status" value="1"/>
</dbReference>
<sequence length="139" mass="16020">MVERGLTPNFTTYNIMLKGYFRAGQINEAWDFFLKMKKRKCEIDVVTYATVIHGLGVAGEIKSSKGEMQRALAFTERMKYDECKANVQTYNILIRYFCDSGEIENGLDLFQKMGTEDCLPNMDTYNILISAMFVRAYIC</sequence>
<feature type="repeat" description="PPR" evidence="3">
    <location>
        <begin position="9"/>
        <end position="43"/>
    </location>
</feature>
<dbReference type="AlphaFoldDB" id="A0A6A6LP90"/>
<comment type="similarity">
    <text evidence="1">Belongs to the PPR family. P subfamily.</text>
</comment>
<dbReference type="PANTHER" id="PTHR47939">
    <property type="entry name" value="MEMBRANE-ASSOCIATED SALT-INDUCIBLE PROTEIN-LIKE"/>
    <property type="match status" value="1"/>
</dbReference>
<dbReference type="InterPro" id="IPR050667">
    <property type="entry name" value="PPR-containing_protein"/>
</dbReference>
<evidence type="ECO:0000256" key="1">
    <source>
        <dbReference type="ARBA" id="ARBA00007626"/>
    </source>
</evidence>
<protein>
    <recommendedName>
        <fullName evidence="6">Pentacotripeptide-repeat region of PRORP domain-containing protein</fullName>
    </recommendedName>
</protein>
<dbReference type="Proteomes" id="UP000467840">
    <property type="component" value="Chromosome 4"/>
</dbReference>
<gene>
    <name evidence="4" type="ORF">GH714_024126</name>
</gene>
<keyword evidence="2" id="KW-0677">Repeat</keyword>